<accession>A0A7E4UU41</accession>
<evidence type="ECO:0000313" key="1">
    <source>
        <dbReference type="Proteomes" id="UP000492821"/>
    </source>
</evidence>
<dbReference type="AlphaFoldDB" id="A0A7E4UU41"/>
<dbReference type="Proteomes" id="UP000492821">
    <property type="component" value="Unassembled WGS sequence"/>
</dbReference>
<dbReference type="WBParaSite" id="Pan_g12532.t1">
    <property type="protein sequence ID" value="Pan_g12532.t1"/>
    <property type="gene ID" value="Pan_g12532"/>
</dbReference>
<reference evidence="1" key="1">
    <citation type="journal article" date="2013" name="Genetics">
        <title>The draft genome and transcriptome of Panagrellus redivivus are shaped by the harsh demands of a free-living lifestyle.</title>
        <authorList>
            <person name="Srinivasan J."/>
            <person name="Dillman A.R."/>
            <person name="Macchietto M.G."/>
            <person name="Heikkinen L."/>
            <person name="Lakso M."/>
            <person name="Fracchia K.M."/>
            <person name="Antoshechkin I."/>
            <person name="Mortazavi A."/>
            <person name="Wong G."/>
            <person name="Sternberg P.W."/>
        </authorList>
    </citation>
    <scope>NUCLEOTIDE SEQUENCE [LARGE SCALE GENOMIC DNA]</scope>
    <source>
        <strain evidence="1">MT8872</strain>
    </source>
</reference>
<sequence>MEFTESNEPIIGEALDDIGVGGRGHCSRYWHGNGGAKLKLDVRELSGRWKYNFLHRARAVPLTLSVDGDVVKFIIFG</sequence>
<proteinExistence type="predicted"/>
<keyword evidence="1" id="KW-1185">Reference proteome</keyword>
<protein>
    <submittedName>
        <fullName evidence="2">DUF1080 domain-containing protein</fullName>
    </submittedName>
</protein>
<evidence type="ECO:0000313" key="2">
    <source>
        <dbReference type="WBParaSite" id="Pan_g12532.t1"/>
    </source>
</evidence>
<organism evidence="1 2">
    <name type="scientific">Panagrellus redivivus</name>
    <name type="common">Microworm</name>
    <dbReference type="NCBI Taxonomy" id="6233"/>
    <lineage>
        <taxon>Eukaryota</taxon>
        <taxon>Metazoa</taxon>
        <taxon>Ecdysozoa</taxon>
        <taxon>Nematoda</taxon>
        <taxon>Chromadorea</taxon>
        <taxon>Rhabditida</taxon>
        <taxon>Tylenchina</taxon>
        <taxon>Panagrolaimomorpha</taxon>
        <taxon>Panagrolaimoidea</taxon>
        <taxon>Panagrolaimidae</taxon>
        <taxon>Panagrellus</taxon>
    </lineage>
</organism>
<name>A0A7E4UU41_PANRE</name>
<reference evidence="2" key="2">
    <citation type="submission" date="2020-10" db="UniProtKB">
        <authorList>
            <consortium name="WormBaseParasite"/>
        </authorList>
    </citation>
    <scope>IDENTIFICATION</scope>
</reference>